<dbReference type="Proteomes" id="UP000076727">
    <property type="component" value="Unassembled WGS sequence"/>
</dbReference>
<dbReference type="CDD" id="cd11041">
    <property type="entry name" value="CYP503A1-like"/>
    <property type="match status" value="1"/>
</dbReference>
<dbReference type="InterPro" id="IPR002403">
    <property type="entry name" value="Cyt_P450_E_grp-IV"/>
</dbReference>
<evidence type="ECO:0000256" key="2">
    <source>
        <dbReference type="ARBA" id="ARBA00010617"/>
    </source>
</evidence>
<protein>
    <submittedName>
        <fullName evidence="8">Cytochrome P450</fullName>
    </submittedName>
</protein>
<evidence type="ECO:0000256" key="7">
    <source>
        <dbReference type="RuleBase" id="RU000461"/>
    </source>
</evidence>
<keyword evidence="4 7" id="KW-0560">Oxidoreductase</keyword>
<gene>
    <name evidence="8" type="ORF">DAEQUDRAFT_725958</name>
</gene>
<name>A0A165QV59_9APHY</name>
<dbReference type="STRING" id="1314783.A0A165QV59"/>
<dbReference type="GO" id="GO:0016705">
    <property type="term" value="F:oxidoreductase activity, acting on paired donors, with incorporation or reduction of molecular oxygen"/>
    <property type="evidence" value="ECO:0007669"/>
    <property type="project" value="InterPro"/>
</dbReference>
<evidence type="ECO:0000313" key="9">
    <source>
        <dbReference type="Proteomes" id="UP000076727"/>
    </source>
</evidence>
<comment type="similarity">
    <text evidence="2 7">Belongs to the cytochrome P450 family.</text>
</comment>
<dbReference type="GO" id="GO:0020037">
    <property type="term" value="F:heme binding"/>
    <property type="evidence" value="ECO:0007669"/>
    <property type="project" value="InterPro"/>
</dbReference>
<dbReference type="OrthoDB" id="1844152at2759"/>
<dbReference type="SUPFAM" id="SSF48264">
    <property type="entry name" value="Cytochrome P450"/>
    <property type="match status" value="1"/>
</dbReference>
<evidence type="ECO:0000313" key="8">
    <source>
        <dbReference type="EMBL" id="KZT69973.1"/>
    </source>
</evidence>
<evidence type="ECO:0000256" key="1">
    <source>
        <dbReference type="ARBA" id="ARBA00001971"/>
    </source>
</evidence>
<evidence type="ECO:0000256" key="5">
    <source>
        <dbReference type="ARBA" id="ARBA00023004"/>
    </source>
</evidence>
<feature type="binding site" description="axial binding residue" evidence="6">
    <location>
        <position position="441"/>
    </location>
    <ligand>
        <name>heme</name>
        <dbReference type="ChEBI" id="CHEBI:30413"/>
    </ligand>
    <ligandPart>
        <name>Fe</name>
        <dbReference type="ChEBI" id="CHEBI:18248"/>
    </ligandPart>
</feature>
<sequence length="497" mass="57284">MDPYLIAALLALPILYSIWRNFLTIRALSRIPTVGGPAIPILDFIGAIRYLMHSDVILWEGYQKYRNGAFKHRDVDGWHIVVSGPKLIEELCRAPENVLSLIEASKDAVQTDWTLGPSVDRVAYHIPIIRVQFTRALGPLFGEMHDEIVHAFNDNIPKTKDWIKIPMLPTMMEIVCRTSNRLFVGLPLCRNRDYVELNKRFTIDIFVGGQIIRLFPDVLKPTAVRLLTKVHSGIQRGTRHLQPIIEERLRLMKQHGKEWPDKPNDMLQWVMDEAEGEELLVDRLVIRIMTINITAINTSSMTFTNAMFYLAAHPEWLKPLRDEVEEIVKAEGWTKDSVNKMNKVDSFLRESQRYCALGTKSLRRTAMQDYTFSDGTFVPKGTKIAIPMHAIHHDEDIYPHADVFDPWRWAEIRKDDTEATKFQMVSTGPEHVAFGHGRHGCPGRFFVASELKAFLAHLVLNYDIKMEKEGQVPPVRWFGTRLYVSRSAEVMFRERQT</sequence>
<dbReference type="GO" id="GO:0004497">
    <property type="term" value="F:monooxygenase activity"/>
    <property type="evidence" value="ECO:0007669"/>
    <property type="project" value="UniProtKB-KW"/>
</dbReference>
<evidence type="ECO:0000256" key="3">
    <source>
        <dbReference type="ARBA" id="ARBA00022723"/>
    </source>
</evidence>
<keyword evidence="6 7" id="KW-0349">Heme</keyword>
<dbReference type="AlphaFoldDB" id="A0A165QV59"/>
<dbReference type="PANTHER" id="PTHR46206">
    <property type="entry name" value="CYTOCHROME P450"/>
    <property type="match status" value="1"/>
</dbReference>
<keyword evidence="3 6" id="KW-0479">Metal-binding</keyword>
<dbReference type="Pfam" id="PF00067">
    <property type="entry name" value="p450"/>
    <property type="match status" value="1"/>
</dbReference>
<keyword evidence="9" id="KW-1185">Reference proteome</keyword>
<dbReference type="InterPro" id="IPR017972">
    <property type="entry name" value="Cyt_P450_CS"/>
</dbReference>
<dbReference type="PRINTS" id="PR00465">
    <property type="entry name" value="EP450IV"/>
</dbReference>
<dbReference type="GO" id="GO:0005506">
    <property type="term" value="F:iron ion binding"/>
    <property type="evidence" value="ECO:0007669"/>
    <property type="project" value="InterPro"/>
</dbReference>
<dbReference type="InterPro" id="IPR036396">
    <property type="entry name" value="Cyt_P450_sf"/>
</dbReference>
<keyword evidence="5 6" id="KW-0408">Iron</keyword>
<proteinExistence type="inferred from homology"/>
<dbReference type="Gene3D" id="1.10.630.10">
    <property type="entry name" value="Cytochrome P450"/>
    <property type="match status" value="1"/>
</dbReference>
<evidence type="ECO:0000256" key="6">
    <source>
        <dbReference type="PIRSR" id="PIRSR602403-1"/>
    </source>
</evidence>
<reference evidence="8 9" key="1">
    <citation type="journal article" date="2016" name="Mol. Biol. Evol.">
        <title>Comparative Genomics of Early-Diverging Mushroom-Forming Fungi Provides Insights into the Origins of Lignocellulose Decay Capabilities.</title>
        <authorList>
            <person name="Nagy L.G."/>
            <person name="Riley R."/>
            <person name="Tritt A."/>
            <person name="Adam C."/>
            <person name="Daum C."/>
            <person name="Floudas D."/>
            <person name="Sun H."/>
            <person name="Yadav J.S."/>
            <person name="Pangilinan J."/>
            <person name="Larsson K.H."/>
            <person name="Matsuura K."/>
            <person name="Barry K."/>
            <person name="Labutti K."/>
            <person name="Kuo R."/>
            <person name="Ohm R.A."/>
            <person name="Bhattacharya S.S."/>
            <person name="Shirouzu T."/>
            <person name="Yoshinaga Y."/>
            <person name="Martin F.M."/>
            <person name="Grigoriev I.V."/>
            <person name="Hibbett D.S."/>
        </authorList>
    </citation>
    <scope>NUCLEOTIDE SEQUENCE [LARGE SCALE GENOMIC DNA]</scope>
    <source>
        <strain evidence="8 9">L-15889</strain>
    </source>
</reference>
<evidence type="ECO:0000256" key="4">
    <source>
        <dbReference type="ARBA" id="ARBA00023002"/>
    </source>
</evidence>
<dbReference type="PROSITE" id="PS00086">
    <property type="entry name" value="CYTOCHROME_P450"/>
    <property type="match status" value="1"/>
</dbReference>
<keyword evidence="7" id="KW-0503">Monooxygenase</keyword>
<comment type="cofactor">
    <cofactor evidence="1 6">
        <name>heme</name>
        <dbReference type="ChEBI" id="CHEBI:30413"/>
    </cofactor>
</comment>
<dbReference type="InterPro" id="IPR001128">
    <property type="entry name" value="Cyt_P450"/>
</dbReference>
<accession>A0A165QV59</accession>
<organism evidence="8 9">
    <name type="scientific">Daedalea quercina L-15889</name>
    <dbReference type="NCBI Taxonomy" id="1314783"/>
    <lineage>
        <taxon>Eukaryota</taxon>
        <taxon>Fungi</taxon>
        <taxon>Dikarya</taxon>
        <taxon>Basidiomycota</taxon>
        <taxon>Agaricomycotina</taxon>
        <taxon>Agaricomycetes</taxon>
        <taxon>Polyporales</taxon>
        <taxon>Fomitopsis</taxon>
    </lineage>
</organism>
<dbReference type="EMBL" id="KV429054">
    <property type="protein sequence ID" value="KZT69973.1"/>
    <property type="molecule type" value="Genomic_DNA"/>
</dbReference>